<keyword evidence="2" id="KW-1185">Reference proteome</keyword>
<dbReference type="OrthoDB" id="1372890at2"/>
<accession>A0A1I3RBI4</accession>
<gene>
    <name evidence="1" type="ORF">SAMN04487893_10789</name>
</gene>
<reference evidence="2" key="1">
    <citation type="submission" date="2016-10" db="EMBL/GenBank/DDBJ databases">
        <authorList>
            <person name="Varghese N."/>
            <person name="Submissions S."/>
        </authorList>
    </citation>
    <scope>NUCLEOTIDE SEQUENCE [LARGE SCALE GENOMIC DNA]</scope>
    <source>
        <strain evidence="2">DSM 26542</strain>
    </source>
</reference>
<dbReference type="Proteomes" id="UP000243887">
    <property type="component" value="Unassembled WGS sequence"/>
</dbReference>
<protein>
    <submittedName>
        <fullName evidence="1">Signal transducing protein</fullName>
    </submittedName>
</protein>
<evidence type="ECO:0000313" key="2">
    <source>
        <dbReference type="Proteomes" id="UP000243887"/>
    </source>
</evidence>
<proteinExistence type="predicted"/>
<organism evidence="1 2">
    <name type="scientific">Myroides guanonis</name>
    <dbReference type="NCBI Taxonomy" id="1150112"/>
    <lineage>
        <taxon>Bacteria</taxon>
        <taxon>Pseudomonadati</taxon>
        <taxon>Bacteroidota</taxon>
        <taxon>Flavobacteriia</taxon>
        <taxon>Flavobacteriales</taxon>
        <taxon>Flavobacteriaceae</taxon>
        <taxon>Myroides</taxon>
    </lineage>
</organism>
<name>A0A1I3RBI4_9FLAO</name>
<evidence type="ECO:0000313" key="1">
    <source>
        <dbReference type="EMBL" id="SFJ42546.1"/>
    </source>
</evidence>
<dbReference type="AlphaFoldDB" id="A0A1I3RBI4"/>
<dbReference type="EMBL" id="FORU01000007">
    <property type="protein sequence ID" value="SFJ42546.1"/>
    <property type="molecule type" value="Genomic_DNA"/>
</dbReference>
<dbReference type="RefSeq" id="WP_090678898.1">
    <property type="nucleotide sequence ID" value="NZ_FORU01000007.1"/>
</dbReference>
<sequence length="72" mass="8113">MNHVKLFVGSEVLTLAVKDILEQNNIEFIERNDVKSSLAVGIGTADKAVHIFVDPKDLEYAKHLLEKNDIHE</sequence>